<sequence>MRSLEELSPLESLEIENGLSLVSRVKLSLTIHPLVPSVSKPIDEWQLKRSLIDFLKNSTLPSVAISEEDIVVRRHRDLKKRKREEAVAHGALFIRDLGFLQGKKKKEEEEGLEKKFIEWRKVLVEKMNGIEVNLEGVKYNLSVVLPVSDDFERLKKDWEEFYAFGHPREGRREADTMILRGVPSRWFAETRVSSKPSMLVAHTIFSTFGKIRNFNVAEDDNLGKDVDEYSGDLVSGLYCKIVVQFEKYNDFVNAMKAFCGRSMQKEKN</sequence>
<dbReference type="InterPro" id="IPR056852">
    <property type="entry name" value="AK17A/B"/>
</dbReference>
<dbReference type="PANTHER" id="PTHR12484">
    <property type="entry name" value="B-LYMPHOCYTE ANTIGEN-RELATED"/>
    <property type="match status" value="1"/>
</dbReference>
<dbReference type="AlphaFoldDB" id="A0A6J0JDX1"/>
<name>A0A6J0JDX1_RAPSA</name>
<dbReference type="GeneID" id="108805641"/>
<accession>A0A6J0JDX1</accession>
<evidence type="ECO:0000313" key="2">
    <source>
        <dbReference type="RefSeq" id="XP_018433074.1"/>
    </source>
</evidence>
<dbReference type="Proteomes" id="UP000504610">
    <property type="component" value="Chromosome 6"/>
</dbReference>
<keyword evidence="1" id="KW-1185">Reference proteome</keyword>
<protein>
    <submittedName>
        <fullName evidence="2">Uncharacterized protein LOC108805641 isoform X2</fullName>
    </submittedName>
</protein>
<evidence type="ECO:0000313" key="1">
    <source>
        <dbReference type="Proteomes" id="UP000504610"/>
    </source>
</evidence>
<organism evidence="1 2">
    <name type="scientific">Raphanus sativus</name>
    <name type="common">Radish</name>
    <name type="synonym">Raphanus raphanistrum var. sativus</name>
    <dbReference type="NCBI Taxonomy" id="3726"/>
    <lineage>
        <taxon>Eukaryota</taxon>
        <taxon>Viridiplantae</taxon>
        <taxon>Streptophyta</taxon>
        <taxon>Embryophyta</taxon>
        <taxon>Tracheophyta</taxon>
        <taxon>Spermatophyta</taxon>
        <taxon>Magnoliopsida</taxon>
        <taxon>eudicotyledons</taxon>
        <taxon>Gunneridae</taxon>
        <taxon>Pentapetalae</taxon>
        <taxon>rosids</taxon>
        <taxon>malvids</taxon>
        <taxon>Brassicales</taxon>
        <taxon>Brassicaceae</taxon>
        <taxon>Brassiceae</taxon>
        <taxon>Raphanus</taxon>
    </lineage>
</organism>
<dbReference type="PANTHER" id="PTHR12484:SF4">
    <property type="entry name" value="A-KINASE ANCHOR PROTEIN 17A"/>
    <property type="match status" value="1"/>
</dbReference>
<proteinExistence type="predicted"/>
<dbReference type="Pfam" id="PF25015">
    <property type="entry name" value="RBD_AKAP-17A"/>
    <property type="match status" value="1"/>
</dbReference>
<reference evidence="1" key="1">
    <citation type="journal article" date="2019" name="Database">
        <title>The radish genome database (RadishGD): an integrated information resource for radish genomics.</title>
        <authorList>
            <person name="Yu H.J."/>
            <person name="Baek S."/>
            <person name="Lee Y.J."/>
            <person name="Cho A."/>
            <person name="Mun J.H."/>
        </authorList>
    </citation>
    <scope>NUCLEOTIDE SEQUENCE [LARGE SCALE GENOMIC DNA]</scope>
    <source>
        <strain evidence="1">cv. WK10039</strain>
    </source>
</reference>
<gene>
    <name evidence="2" type="primary">LOC108805641</name>
</gene>
<dbReference type="OrthoDB" id="1918237at2759"/>
<reference evidence="2" key="2">
    <citation type="submission" date="2025-08" db="UniProtKB">
        <authorList>
            <consortium name="RefSeq"/>
        </authorList>
    </citation>
    <scope>IDENTIFICATION</scope>
    <source>
        <tissue evidence="2">Leaf</tissue>
    </source>
</reference>
<dbReference type="RefSeq" id="XP_018433074.1">
    <property type="nucleotide sequence ID" value="XM_018577572.2"/>
</dbReference>